<dbReference type="Proteomes" id="UP000253687">
    <property type="component" value="Unassembled WGS sequence"/>
</dbReference>
<protein>
    <submittedName>
        <fullName evidence="1">Transposase</fullName>
    </submittedName>
</protein>
<gene>
    <name evidence="1" type="ORF">DTL43_24270</name>
</gene>
<evidence type="ECO:0000313" key="2">
    <source>
        <dbReference type="Proteomes" id="UP000253687"/>
    </source>
</evidence>
<comment type="caution">
    <text evidence="1">The sequence shown here is derived from an EMBL/GenBank/DDBJ whole genome shotgun (WGS) entry which is preliminary data.</text>
</comment>
<accession>A0A369FJL2</accession>
<dbReference type="AlphaFoldDB" id="A0A369FJL2"/>
<reference evidence="1 2" key="1">
    <citation type="submission" date="2018-07" db="EMBL/GenBank/DDBJ databases">
        <title>Whole Genome Sequence Analysis of Avian Pathogenic E. coli - An Australian Perspective.</title>
        <authorList>
            <person name="Cummins M.L."/>
            <person name="Reid C.J."/>
            <person name="Roy Chowdhury P."/>
            <person name="Bushell R."/>
            <person name="Esbert N."/>
            <person name="Tivendale K.A."/>
            <person name="Noormohammadi A.H."/>
            <person name="Islam S."/>
            <person name="Marenda M.S."/>
            <person name="Browning G.F."/>
            <person name="Markham P.F."/>
            <person name="Djordjevic S.P."/>
        </authorList>
    </citation>
    <scope>NUCLEOTIDE SEQUENCE [LARGE SCALE GENOMIC DNA]</scope>
    <source>
        <strain evidence="1 2">AVC211</strain>
    </source>
</reference>
<organism evidence="1 2">
    <name type="scientific">Escherichia coli</name>
    <dbReference type="NCBI Taxonomy" id="562"/>
    <lineage>
        <taxon>Bacteria</taxon>
        <taxon>Pseudomonadati</taxon>
        <taxon>Pseudomonadota</taxon>
        <taxon>Gammaproteobacteria</taxon>
        <taxon>Enterobacterales</taxon>
        <taxon>Enterobacteriaceae</taxon>
        <taxon>Escherichia</taxon>
    </lineage>
</organism>
<proteinExistence type="predicted"/>
<name>A0A369FJL2_ECOLX</name>
<sequence>MELYQMDFAELFEAISTHYPSHKGVIMTIAEQLEEKGLEKGRAEERQKALAETYASVRRMSDMGMSTEVIKQALQLSDEQIQEALNN</sequence>
<evidence type="ECO:0000313" key="1">
    <source>
        <dbReference type="EMBL" id="RDA32764.1"/>
    </source>
</evidence>
<dbReference type="EMBL" id="QOGZ01000049">
    <property type="protein sequence ID" value="RDA32764.1"/>
    <property type="molecule type" value="Genomic_DNA"/>
</dbReference>